<evidence type="ECO:0000256" key="5">
    <source>
        <dbReference type="SAM" id="SignalP"/>
    </source>
</evidence>
<dbReference type="PANTHER" id="PTHR35936:SF34">
    <property type="entry name" value="ABC TRANSPORTER EXTRACELLULAR-BINDING PROTEIN YCKB-RELATED"/>
    <property type="match status" value="1"/>
</dbReference>
<keyword evidence="3 5" id="KW-0732">Signal</keyword>
<evidence type="ECO:0000259" key="6">
    <source>
        <dbReference type="SMART" id="SM00062"/>
    </source>
</evidence>
<dbReference type="PROSITE" id="PS51257">
    <property type="entry name" value="PROKAR_LIPOPROTEIN"/>
    <property type="match status" value="1"/>
</dbReference>
<feature type="chain" id="PRO_5039038399" evidence="5">
    <location>
        <begin position="28"/>
        <end position="283"/>
    </location>
</feature>
<dbReference type="InterPro" id="IPR001638">
    <property type="entry name" value="Solute-binding_3/MltF_N"/>
</dbReference>
<comment type="similarity">
    <text evidence="2 4">Belongs to the bacterial solute-binding protein 3 family.</text>
</comment>
<dbReference type="AlphaFoldDB" id="A0A2A7MJR6"/>
<organism evidence="7 8">
    <name type="scientific">Clostridium neonatale</name>
    <dbReference type="NCBI Taxonomy" id="137838"/>
    <lineage>
        <taxon>Bacteria</taxon>
        <taxon>Bacillati</taxon>
        <taxon>Bacillota</taxon>
        <taxon>Clostridia</taxon>
        <taxon>Eubacteriales</taxon>
        <taxon>Clostridiaceae</taxon>
        <taxon>Clostridium</taxon>
    </lineage>
</organism>
<dbReference type="EMBL" id="PDCJ01000001">
    <property type="protein sequence ID" value="PEG31916.1"/>
    <property type="molecule type" value="Genomic_DNA"/>
</dbReference>
<dbReference type="PROSITE" id="PS01039">
    <property type="entry name" value="SBP_BACTERIAL_3"/>
    <property type="match status" value="1"/>
</dbReference>
<evidence type="ECO:0000313" key="8">
    <source>
        <dbReference type="Proteomes" id="UP000220840"/>
    </source>
</evidence>
<comment type="caution">
    <text evidence="7">The sequence shown here is derived from an EMBL/GenBank/DDBJ whole genome shotgun (WGS) entry which is preliminary data.</text>
</comment>
<dbReference type="Gene3D" id="3.40.190.10">
    <property type="entry name" value="Periplasmic binding protein-like II"/>
    <property type="match status" value="2"/>
</dbReference>
<dbReference type="OrthoDB" id="9775197at2"/>
<dbReference type="InterPro" id="IPR018313">
    <property type="entry name" value="SBP_3_CS"/>
</dbReference>
<dbReference type="SUPFAM" id="SSF53850">
    <property type="entry name" value="Periplasmic binding protein-like II"/>
    <property type="match status" value="1"/>
</dbReference>
<sequence length="283" mass="30895">MNAKKLIKKIATLGIIGVLGTSLIACGGSSSQASSESSGKETEAKGTIEKKELVIGLDDTFVPMGFKDENGELVGFDVELAKAVCEKLGKEYKFQAIDWSMKETELNSGNIDLIWNGYSISDERKEKVDFSKPYLDNKQIIVTLADSSINKKADLEGKKVGAQNQSTAVDAVKADESNIIEKFDGGDLVTFENNNDALMDLEAGRLDAIVVDEILARYYIEARGSEKYKILDENFGDEQYGVGIRKGDTEFVDAFNKALDEVVADGTAGEISKKWFGEDIVVK</sequence>
<dbReference type="Proteomes" id="UP000220840">
    <property type="component" value="Unassembled WGS sequence"/>
</dbReference>
<dbReference type="RefSeq" id="WP_058296065.1">
    <property type="nucleotide sequence ID" value="NZ_CAMRXG010000059.1"/>
</dbReference>
<reference evidence="7 8" key="1">
    <citation type="submission" date="2017-10" db="EMBL/GenBank/DDBJ databases">
        <title>Effective Description of Clostridium neonatale sp. nov. linked to necrotizing enterocolitis in neonates and a clarification of species assignable to the genus Clostridium (Prazmowski 1880) emend. Lawson and Rainey 2016.</title>
        <authorList>
            <person name="Bernard K."/>
            <person name="Burdz T."/>
            <person name="Wiebe D."/>
            <person name="Balcewich B."/>
            <person name="Alfa M."/>
            <person name="Bernier A.-M."/>
        </authorList>
    </citation>
    <scope>NUCLEOTIDE SEQUENCE [LARGE SCALE GENOMIC DNA]</scope>
    <source>
        <strain evidence="7 8">LCDC99A005</strain>
    </source>
</reference>
<gene>
    <name evidence="7" type="ORF">CQ394_09505</name>
</gene>
<accession>A0A2A7MJR6</accession>
<keyword evidence="8" id="KW-1185">Reference proteome</keyword>
<name>A0A2A7MJR6_9CLOT</name>
<evidence type="ECO:0000256" key="3">
    <source>
        <dbReference type="ARBA" id="ARBA00022729"/>
    </source>
</evidence>
<feature type="signal peptide" evidence="5">
    <location>
        <begin position="1"/>
        <end position="27"/>
    </location>
</feature>
<dbReference type="CDD" id="cd00996">
    <property type="entry name" value="PBP2_AatB_like"/>
    <property type="match status" value="1"/>
</dbReference>
<feature type="domain" description="Solute-binding protein family 3/N-terminal" evidence="6">
    <location>
        <begin position="52"/>
        <end position="279"/>
    </location>
</feature>
<proteinExistence type="inferred from homology"/>
<dbReference type="PANTHER" id="PTHR35936">
    <property type="entry name" value="MEMBRANE-BOUND LYTIC MUREIN TRANSGLYCOSYLASE F"/>
    <property type="match status" value="1"/>
</dbReference>
<evidence type="ECO:0000256" key="1">
    <source>
        <dbReference type="ARBA" id="ARBA00004196"/>
    </source>
</evidence>
<dbReference type="STRING" id="137838.GCA_001458595_03374"/>
<dbReference type="GO" id="GO:0030313">
    <property type="term" value="C:cell envelope"/>
    <property type="evidence" value="ECO:0007669"/>
    <property type="project" value="UniProtKB-SubCell"/>
</dbReference>
<comment type="subcellular location">
    <subcellularLocation>
        <location evidence="1">Cell envelope</location>
    </subcellularLocation>
</comment>
<evidence type="ECO:0000256" key="2">
    <source>
        <dbReference type="ARBA" id="ARBA00010333"/>
    </source>
</evidence>
<evidence type="ECO:0000313" key="7">
    <source>
        <dbReference type="EMBL" id="PEG31916.1"/>
    </source>
</evidence>
<dbReference type="Pfam" id="PF00497">
    <property type="entry name" value="SBP_bac_3"/>
    <property type="match status" value="1"/>
</dbReference>
<evidence type="ECO:0000256" key="4">
    <source>
        <dbReference type="RuleBase" id="RU003744"/>
    </source>
</evidence>
<protein>
    <submittedName>
        <fullName evidence="7">Amino acid ABC transporter substrate-binding protein</fullName>
    </submittedName>
</protein>
<dbReference type="SMART" id="SM00062">
    <property type="entry name" value="PBPb"/>
    <property type="match status" value="1"/>
</dbReference>